<proteinExistence type="predicted"/>
<keyword evidence="2" id="KW-1185">Reference proteome</keyword>
<name>A0A6G0U0B3_APHGL</name>
<gene>
    <name evidence="1" type="ORF">AGLY_004362</name>
</gene>
<dbReference type="AlphaFoldDB" id="A0A6G0U0B3"/>
<accession>A0A6G0U0B3</accession>
<comment type="caution">
    <text evidence="1">The sequence shown here is derived from an EMBL/GenBank/DDBJ whole genome shotgun (WGS) entry which is preliminary data.</text>
</comment>
<reference evidence="1 2" key="1">
    <citation type="submission" date="2019-08" db="EMBL/GenBank/DDBJ databases">
        <title>The genome of the soybean aphid Biotype 1, its phylome, world population structure and adaptation to the North American continent.</title>
        <authorList>
            <person name="Giordano R."/>
            <person name="Donthu R.K."/>
            <person name="Hernandez A.G."/>
            <person name="Wright C.L."/>
            <person name="Zimin A.V."/>
        </authorList>
    </citation>
    <scope>NUCLEOTIDE SEQUENCE [LARGE SCALE GENOMIC DNA]</scope>
    <source>
        <tissue evidence="1">Whole aphids</tissue>
    </source>
</reference>
<evidence type="ECO:0000313" key="1">
    <source>
        <dbReference type="EMBL" id="KAE9541117.1"/>
    </source>
</evidence>
<evidence type="ECO:0000313" key="2">
    <source>
        <dbReference type="Proteomes" id="UP000475862"/>
    </source>
</evidence>
<protein>
    <submittedName>
        <fullName evidence="1">Uncharacterized protein</fullName>
    </submittedName>
</protein>
<organism evidence="1 2">
    <name type="scientific">Aphis glycines</name>
    <name type="common">Soybean aphid</name>
    <dbReference type="NCBI Taxonomy" id="307491"/>
    <lineage>
        <taxon>Eukaryota</taxon>
        <taxon>Metazoa</taxon>
        <taxon>Ecdysozoa</taxon>
        <taxon>Arthropoda</taxon>
        <taxon>Hexapoda</taxon>
        <taxon>Insecta</taxon>
        <taxon>Pterygota</taxon>
        <taxon>Neoptera</taxon>
        <taxon>Paraneoptera</taxon>
        <taxon>Hemiptera</taxon>
        <taxon>Sternorrhyncha</taxon>
        <taxon>Aphidomorpha</taxon>
        <taxon>Aphidoidea</taxon>
        <taxon>Aphididae</taxon>
        <taxon>Aphidini</taxon>
        <taxon>Aphis</taxon>
        <taxon>Aphis</taxon>
    </lineage>
</organism>
<dbReference type="Proteomes" id="UP000475862">
    <property type="component" value="Unassembled WGS sequence"/>
</dbReference>
<sequence length="189" mass="22332">MLGFPFSGIHERLLKEPKVVLGYMAIRYKILFREKFHYFECYEFVTFETIIGRAEIENPKGIPCIMYNNINKNTFNRSPFKFGLFNSPQVVDTRQQNTIVVTRAWLLKFNTNNVKRFYLIYKKKSICALKSDPYSTLNKIKFNNSGFQNVKREIVGEKNAIICRRKEETILSFLVEKRTWEKKGSLMGE</sequence>
<dbReference type="EMBL" id="VYZN01000013">
    <property type="protein sequence ID" value="KAE9541117.1"/>
    <property type="molecule type" value="Genomic_DNA"/>
</dbReference>